<name>A0ABU6Q7K3_9FABA</name>
<dbReference type="EMBL" id="JASCZI010000051">
    <property type="protein sequence ID" value="MED6107784.1"/>
    <property type="molecule type" value="Genomic_DNA"/>
</dbReference>
<sequence length="127" mass="14146">MEIIIVERDEGGDRETLSVEGLTLSPPSLVRKRKRGEFGVGEEREGQGGVPCRRSAIPQPRLPSCCSAKSRRQSGRRVREREEEDDEAVKVMWTIVAPAIAPPPSKIRDSIVAAVSKFSFRHCLLFC</sequence>
<feature type="region of interest" description="Disordered" evidence="1">
    <location>
        <begin position="33"/>
        <end position="84"/>
    </location>
</feature>
<dbReference type="Proteomes" id="UP001341840">
    <property type="component" value="Unassembled WGS sequence"/>
</dbReference>
<evidence type="ECO:0000256" key="1">
    <source>
        <dbReference type="SAM" id="MobiDB-lite"/>
    </source>
</evidence>
<accession>A0ABU6Q7K3</accession>
<reference evidence="2 3" key="1">
    <citation type="journal article" date="2023" name="Plants (Basel)">
        <title>Bridging the Gap: Combining Genomics and Transcriptomics Approaches to Understand Stylosanthes scabra, an Orphan Legume from the Brazilian Caatinga.</title>
        <authorList>
            <person name="Ferreira-Neto J.R.C."/>
            <person name="da Silva M.D."/>
            <person name="Binneck E."/>
            <person name="de Melo N.F."/>
            <person name="da Silva R.H."/>
            <person name="de Melo A.L.T.M."/>
            <person name="Pandolfi V."/>
            <person name="Bustamante F.O."/>
            <person name="Brasileiro-Vidal A.C."/>
            <person name="Benko-Iseppon A.M."/>
        </authorList>
    </citation>
    <scope>NUCLEOTIDE SEQUENCE [LARGE SCALE GENOMIC DNA]</scope>
    <source>
        <tissue evidence="2">Leaves</tissue>
    </source>
</reference>
<evidence type="ECO:0000313" key="3">
    <source>
        <dbReference type="Proteomes" id="UP001341840"/>
    </source>
</evidence>
<evidence type="ECO:0000313" key="2">
    <source>
        <dbReference type="EMBL" id="MED6107784.1"/>
    </source>
</evidence>
<organism evidence="2 3">
    <name type="scientific">Stylosanthes scabra</name>
    <dbReference type="NCBI Taxonomy" id="79078"/>
    <lineage>
        <taxon>Eukaryota</taxon>
        <taxon>Viridiplantae</taxon>
        <taxon>Streptophyta</taxon>
        <taxon>Embryophyta</taxon>
        <taxon>Tracheophyta</taxon>
        <taxon>Spermatophyta</taxon>
        <taxon>Magnoliopsida</taxon>
        <taxon>eudicotyledons</taxon>
        <taxon>Gunneridae</taxon>
        <taxon>Pentapetalae</taxon>
        <taxon>rosids</taxon>
        <taxon>fabids</taxon>
        <taxon>Fabales</taxon>
        <taxon>Fabaceae</taxon>
        <taxon>Papilionoideae</taxon>
        <taxon>50 kb inversion clade</taxon>
        <taxon>dalbergioids sensu lato</taxon>
        <taxon>Dalbergieae</taxon>
        <taxon>Pterocarpus clade</taxon>
        <taxon>Stylosanthes</taxon>
    </lineage>
</organism>
<keyword evidence="3" id="KW-1185">Reference proteome</keyword>
<comment type="caution">
    <text evidence="2">The sequence shown here is derived from an EMBL/GenBank/DDBJ whole genome shotgun (WGS) entry which is preliminary data.</text>
</comment>
<proteinExistence type="predicted"/>
<protein>
    <submittedName>
        <fullName evidence="2">Uncharacterized protein</fullName>
    </submittedName>
</protein>
<feature type="compositionally biased region" description="Basic residues" evidence="1">
    <location>
        <begin position="69"/>
        <end position="78"/>
    </location>
</feature>
<gene>
    <name evidence="2" type="ORF">PIB30_017488</name>
</gene>